<dbReference type="InterPro" id="IPR036420">
    <property type="entry name" value="BRCT_dom_sf"/>
</dbReference>
<feature type="domain" description="BRCT" evidence="3">
    <location>
        <begin position="439"/>
        <end position="507"/>
    </location>
</feature>
<feature type="compositionally biased region" description="Polar residues" evidence="2">
    <location>
        <begin position="648"/>
        <end position="658"/>
    </location>
</feature>
<dbReference type="CDD" id="cd17731">
    <property type="entry name" value="BRCT_TopBP1_rpt2_like"/>
    <property type="match status" value="1"/>
</dbReference>
<feature type="compositionally biased region" description="Polar residues" evidence="2">
    <location>
        <begin position="533"/>
        <end position="551"/>
    </location>
</feature>
<dbReference type="PANTHER" id="PTHR13561">
    <property type="entry name" value="DNA REPLICATION REGULATOR DPB11-RELATED"/>
    <property type="match status" value="1"/>
</dbReference>
<dbReference type="Pfam" id="PF12738">
    <property type="entry name" value="PTCB-BRCT"/>
    <property type="match status" value="3"/>
</dbReference>
<dbReference type="EMBL" id="JBFTWV010000003">
    <property type="protein sequence ID" value="KAL2800656.1"/>
    <property type="molecule type" value="Genomic_DNA"/>
</dbReference>
<feature type="region of interest" description="Disordered" evidence="2">
    <location>
        <begin position="516"/>
        <end position="703"/>
    </location>
</feature>
<dbReference type="SUPFAM" id="SSF52113">
    <property type="entry name" value="BRCT domain"/>
    <property type="match status" value="4"/>
</dbReference>
<name>A0ABR4GP65_9EURO</name>
<dbReference type="InterPro" id="IPR059215">
    <property type="entry name" value="BRCT2_TopBP1-like"/>
</dbReference>
<evidence type="ECO:0000313" key="5">
    <source>
        <dbReference type="Proteomes" id="UP001610563"/>
    </source>
</evidence>
<feature type="region of interest" description="Disordered" evidence="2">
    <location>
        <begin position="200"/>
        <end position="229"/>
    </location>
</feature>
<keyword evidence="1" id="KW-0677">Repeat</keyword>
<feature type="domain" description="BRCT" evidence="3">
    <location>
        <begin position="8"/>
        <end position="81"/>
    </location>
</feature>
<organism evidence="4 5">
    <name type="scientific">Aspergillus keveii</name>
    <dbReference type="NCBI Taxonomy" id="714993"/>
    <lineage>
        <taxon>Eukaryota</taxon>
        <taxon>Fungi</taxon>
        <taxon>Dikarya</taxon>
        <taxon>Ascomycota</taxon>
        <taxon>Pezizomycotina</taxon>
        <taxon>Eurotiomycetes</taxon>
        <taxon>Eurotiomycetidae</taxon>
        <taxon>Eurotiales</taxon>
        <taxon>Aspergillaceae</taxon>
        <taxon>Aspergillus</taxon>
        <taxon>Aspergillus subgen. Nidulantes</taxon>
    </lineage>
</organism>
<feature type="compositionally biased region" description="Polar residues" evidence="2">
    <location>
        <begin position="679"/>
        <end position="702"/>
    </location>
</feature>
<evidence type="ECO:0000313" key="4">
    <source>
        <dbReference type="EMBL" id="KAL2800656.1"/>
    </source>
</evidence>
<dbReference type="SMART" id="SM00292">
    <property type="entry name" value="BRCT"/>
    <property type="match status" value="4"/>
</dbReference>
<feature type="domain" description="BRCT" evidence="3">
    <location>
        <begin position="308"/>
        <end position="409"/>
    </location>
</feature>
<dbReference type="CDD" id="cd18433">
    <property type="entry name" value="BRCT_Rad4_rpt3"/>
    <property type="match status" value="1"/>
</dbReference>
<sequence length="819" mass="90608">MAGTGASNKERPLAGMVLCFTSIVAEERTEIVAVASQMGAEHSYDLTSTVTHLIVGEINTPKYKFVARERSDVVVLRPEWVEAVRQSWIKGGDTDIHALEEHYKFPTFAGLSISITGFEDMGLRNYIRTNAELNGAEFRRDLTKTVSHLVALSAEGDKYKFATQWDVKVVTLKWFTDSIKRGMILEEELYHPLLPPEKQGAGAWNRSVSAVRTRPAETENSSNPRPRKLRRIASTKLGDQNENIWGDIVGIGFETTAPKPSREERQASFEKRSKDPGVLQVAKSFASQTTFFAPSQPREKTIEPVVNHRNGFLDGCFFLIHGFSSKQTTVLRDHLSFNGAQLVDSLSEFSRPDIPKTGDGLYIIVPYKTPRSQAPSTEDLAFECDIVTDMWLERCLDAKTLVSPESHLANTPIPSFPINGLSRMKICSTGFSRIDLLHLSKLVNLVGATYNEYLTPTASVLICNDSASLNHDKLRHTHEWGVPTVTADWLWASIRNEKKQPFDTYLIRKQLTQSDKDLEVRAGSRPESRRPSQHTTTKDNTQLQSIKVPNQSSSSDTDSTNKQEAKYTVSESPQKAPKQNFPPPEPSRKSTSPTKPPPPPETTATTTKSPSPSAKRKTLHQAQTAPTAVSTKSALDSAVNGLLKQARATASRSTSDPTGDSHSHDRIRSRRPKPLLGRAQSNSSARASEQQKSFSRASSIDTLNDDGCGSVVESLHTDGGIPSLANSGRYEFEYPEGDRDAGIEAETETPQMTQLDYEDADAVAMREKFLRHAGKIVEKPATTQSVVIGEVRDLEEGGWGTGRRTRNANKVIDLDDDDF</sequence>
<reference evidence="4 5" key="1">
    <citation type="submission" date="2024-07" db="EMBL/GenBank/DDBJ databases">
        <title>Section-level genome sequencing and comparative genomics of Aspergillus sections Usti and Cavernicolus.</title>
        <authorList>
            <consortium name="Lawrence Berkeley National Laboratory"/>
            <person name="Nybo J.L."/>
            <person name="Vesth T.C."/>
            <person name="Theobald S."/>
            <person name="Frisvad J.C."/>
            <person name="Larsen T.O."/>
            <person name="Kjaerboelling I."/>
            <person name="Rothschild-Mancinelli K."/>
            <person name="Lyhne E.K."/>
            <person name="Kogle M.E."/>
            <person name="Barry K."/>
            <person name="Clum A."/>
            <person name="Na H."/>
            <person name="Ledsgaard L."/>
            <person name="Lin J."/>
            <person name="Lipzen A."/>
            <person name="Kuo A."/>
            <person name="Riley R."/>
            <person name="Mondo S."/>
            <person name="Labutti K."/>
            <person name="Haridas S."/>
            <person name="Pangalinan J."/>
            <person name="Salamov A.A."/>
            <person name="Simmons B.A."/>
            <person name="Magnuson J.K."/>
            <person name="Chen J."/>
            <person name="Drula E."/>
            <person name="Henrissat B."/>
            <person name="Wiebenga A."/>
            <person name="Lubbers R.J."/>
            <person name="Gomes A.C."/>
            <person name="Makela M.R."/>
            <person name="Stajich J."/>
            <person name="Grigoriev I.V."/>
            <person name="Mortensen U.H."/>
            <person name="De Vries R.P."/>
            <person name="Baker S.E."/>
            <person name="Andersen M.R."/>
        </authorList>
    </citation>
    <scope>NUCLEOTIDE SEQUENCE [LARGE SCALE GENOMIC DNA]</scope>
    <source>
        <strain evidence="4 5">CBS 209.92</strain>
    </source>
</reference>
<keyword evidence="5" id="KW-1185">Reference proteome</keyword>
<dbReference type="InterPro" id="IPR001357">
    <property type="entry name" value="BRCT_dom"/>
</dbReference>
<dbReference type="Proteomes" id="UP001610563">
    <property type="component" value="Unassembled WGS sequence"/>
</dbReference>
<comment type="caution">
    <text evidence="4">The sequence shown here is derived from an EMBL/GenBank/DDBJ whole genome shotgun (WGS) entry which is preliminary data.</text>
</comment>
<feature type="domain" description="BRCT" evidence="3">
    <location>
        <begin position="103"/>
        <end position="192"/>
    </location>
</feature>
<accession>A0ABR4GP65</accession>
<evidence type="ECO:0000256" key="1">
    <source>
        <dbReference type="ARBA" id="ARBA00022737"/>
    </source>
</evidence>
<dbReference type="CDD" id="cd17723">
    <property type="entry name" value="BRCT_Rad4_rpt4"/>
    <property type="match status" value="1"/>
</dbReference>
<dbReference type="PROSITE" id="PS50172">
    <property type="entry name" value="BRCT"/>
    <property type="match status" value="4"/>
</dbReference>
<feature type="compositionally biased region" description="Polar residues" evidence="2">
    <location>
        <begin position="620"/>
        <end position="634"/>
    </location>
</feature>
<dbReference type="PANTHER" id="PTHR13561:SF20">
    <property type="entry name" value="DNA TOPOISOMERASE 2-BINDING PROTEIN 1"/>
    <property type="match status" value="1"/>
</dbReference>
<gene>
    <name evidence="4" type="ORF">BJX66DRAFT_291267</name>
</gene>
<protein>
    <submittedName>
        <fullName evidence="4">BRCT domain-containing protein</fullName>
    </submittedName>
</protein>
<evidence type="ECO:0000259" key="3">
    <source>
        <dbReference type="PROSITE" id="PS50172"/>
    </source>
</evidence>
<feature type="compositionally biased region" description="Low complexity" evidence="2">
    <location>
        <begin position="602"/>
        <end position="613"/>
    </location>
</feature>
<evidence type="ECO:0000256" key="2">
    <source>
        <dbReference type="SAM" id="MobiDB-lite"/>
    </source>
</evidence>
<dbReference type="Gene3D" id="3.40.50.10190">
    <property type="entry name" value="BRCT domain"/>
    <property type="match status" value="4"/>
</dbReference>
<feature type="compositionally biased region" description="Basic and acidic residues" evidence="2">
    <location>
        <begin position="516"/>
        <end position="530"/>
    </location>
</feature>
<proteinExistence type="predicted"/>